<comment type="similarity">
    <text evidence="2 8 9">Belongs to the phosphoglycerate kinase family.</text>
</comment>
<feature type="binding site" evidence="8">
    <location>
        <position position="35"/>
    </location>
    <ligand>
        <name>substrate</name>
    </ligand>
</feature>
<evidence type="ECO:0000256" key="6">
    <source>
        <dbReference type="ARBA" id="ARBA00022777"/>
    </source>
</evidence>
<dbReference type="PRINTS" id="PR00477">
    <property type="entry name" value="PHGLYCKINASE"/>
</dbReference>
<keyword evidence="8" id="KW-0324">Glycolysis</keyword>
<comment type="subcellular location">
    <subcellularLocation>
        <location evidence="8">Cytoplasm</location>
    </subcellularLocation>
</comment>
<protein>
    <recommendedName>
        <fullName evidence="3 8">Phosphoglycerate kinase</fullName>
        <ecNumber evidence="3 8">2.7.2.3</ecNumber>
    </recommendedName>
</protein>
<dbReference type="EMBL" id="JBHULL010000007">
    <property type="protein sequence ID" value="MFD2582218.1"/>
    <property type="molecule type" value="Genomic_DNA"/>
</dbReference>
<evidence type="ECO:0000256" key="5">
    <source>
        <dbReference type="ARBA" id="ARBA00022741"/>
    </source>
</evidence>
<keyword evidence="4 8" id="KW-0808">Transferase</keyword>
<keyword evidence="8" id="KW-0963">Cytoplasm</keyword>
<dbReference type="GO" id="GO:0016301">
    <property type="term" value="F:kinase activity"/>
    <property type="evidence" value="ECO:0007669"/>
    <property type="project" value="UniProtKB-KW"/>
</dbReference>
<sequence length="397" mass="42741">MNTIDQFDFKDKKALIRVDFNVPLDDEFKITDDKRIRAALPTISKILKDGGAVILMSHLGRPKDGPTDKYSLKHILSDLSALTGVDVKFADDCIGESAVKQAADLKPGEILLLENLRFYKEEEKGDVSFAEKLSKLGDVYVNDAFGTAHRAHASTSIIAQFFPEAKYFGYLMAAEVENAEKILNHAERPFTAIMGGAKVSDKILLIEKLLEKVDNLIIGGGMAYTFAKAQGGEIGTSLLEADKQELSLELIEKAKAKGVNLILPVDTVIADRFANDADKKDVTSGEIPEGWMGLDIGPKTAKLFQEVIKNSKTLLWNGPMGVFEMESFQVGTKAVADAVVAATKDNGAFSLIGGGDSAAAIAKFGLEDEVSYVSTGGGALLEYMEGKELPGVKAING</sequence>
<keyword evidence="11" id="KW-1185">Reference proteome</keyword>
<feature type="binding site" evidence="8">
    <location>
        <position position="324"/>
    </location>
    <ligand>
        <name>ATP</name>
        <dbReference type="ChEBI" id="CHEBI:30616"/>
    </ligand>
</feature>
<dbReference type="PANTHER" id="PTHR11406">
    <property type="entry name" value="PHOSPHOGLYCERATE KINASE"/>
    <property type="match status" value="1"/>
</dbReference>
<dbReference type="InterPro" id="IPR036043">
    <property type="entry name" value="Phosphoglycerate_kinase_sf"/>
</dbReference>
<dbReference type="PIRSF" id="PIRSF000724">
    <property type="entry name" value="Pgk"/>
    <property type="match status" value="1"/>
</dbReference>
<dbReference type="EC" id="2.7.2.3" evidence="3 8"/>
<dbReference type="SUPFAM" id="SSF53748">
    <property type="entry name" value="Phosphoglycerate kinase"/>
    <property type="match status" value="1"/>
</dbReference>
<evidence type="ECO:0000256" key="3">
    <source>
        <dbReference type="ARBA" id="ARBA00013061"/>
    </source>
</evidence>
<name>A0ABW5MIX9_9SPHI</name>
<dbReference type="PANTHER" id="PTHR11406:SF23">
    <property type="entry name" value="PHOSPHOGLYCERATE KINASE 1, CHLOROPLASTIC-RELATED"/>
    <property type="match status" value="1"/>
</dbReference>
<reference evidence="11" key="1">
    <citation type="journal article" date="2019" name="Int. J. Syst. Evol. Microbiol.">
        <title>The Global Catalogue of Microorganisms (GCM) 10K type strain sequencing project: providing services to taxonomists for standard genome sequencing and annotation.</title>
        <authorList>
            <consortium name="The Broad Institute Genomics Platform"/>
            <consortium name="The Broad Institute Genome Sequencing Center for Infectious Disease"/>
            <person name="Wu L."/>
            <person name="Ma J."/>
        </authorList>
    </citation>
    <scope>NUCLEOTIDE SEQUENCE [LARGE SCALE GENOMIC DNA]</scope>
    <source>
        <strain evidence="11">KCTC 42866</strain>
    </source>
</reference>
<dbReference type="RefSeq" id="WP_379076779.1">
    <property type="nucleotide sequence ID" value="NZ_JBHULL010000007.1"/>
</dbReference>
<feature type="binding site" evidence="8">
    <location>
        <begin position="19"/>
        <end position="21"/>
    </location>
    <ligand>
        <name>substrate</name>
    </ligand>
</feature>
<dbReference type="Proteomes" id="UP001597461">
    <property type="component" value="Unassembled WGS sequence"/>
</dbReference>
<dbReference type="InterPro" id="IPR015824">
    <property type="entry name" value="Phosphoglycerate_kinase_N"/>
</dbReference>
<evidence type="ECO:0000256" key="9">
    <source>
        <dbReference type="RuleBase" id="RU000532"/>
    </source>
</evidence>
<evidence type="ECO:0000256" key="7">
    <source>
        <dbReference type="ARBA" id="ARBA00022840"/>
    </source>
</evidence>
<keyword evidence="6 8" id="KW-0418">Kinase</keyword>
<gene>
    <name evidence="8" type="primary">pgk</name>
    <name evidence="10" type="ORF">ACFSR6_06950</name>
</gene>
<evidence type="ECO:0000313" key="11">
    <source>
        <dbReference type="Proteomes" id="UP001597461"/>
    </source>
</evidence>
<evidence type="ECO:0000256" key="4">
    <source>
        <dbReference type="ARBA" id="ARBA00022679"/>
    </source>
</evidence>
<evidence type="ECO:0000256" key="8">
    <source>
        <dbReference type="HAMAP-Rule" id="MF_00145"/>
    </source>
</evidence>
<evidence type="ECO:0000256" key="2">
    <source>
        <dbReference type="ARBA" id="ARBA00008982"/>
    </source>
</evidence>
<keyword evidence="7 8" id="KW-0067">ATP-binding</keyword>
<evidence type="ECO:0000256" key="1">
    <source>
        <dbReference type="ARBA" id="ARBA00000642"/>
    </source>
</evidence>
<proteinExistence type="inferred from homology"/>
<feature type="binding site" evidence="8">
    <location>
        <position position="117"/>
    </location>
    <ligand>
        <name>substrate</name>
    </ligand>
</feature>
<dbReference type="HAMAP" id="MF_00145">
    <property type="entry name" value="Phosphoglyc_kinase"/>
    <property type="match status" value="1"/>
</dbReference>
<comment type="catalytic activity">
    <reaction evidence="1 8 9">
        <text>(2R)-3-phosphoglycerate + ATP = (2R)-3-phospho-glyceroyl phosphate + ADP</text>
        <dbReference type="Rhea" id="RHEA:14801"/>
        <dbReference type="ChEBI" id="CHEBI:30616"/>
        <dbReference type="ChEBI" id="CHEBI:57604"/>
        <dbReference type="ChEBI" id="CHEBI:58272"/>
        <dbReference type="ChEBI" id="CHEBI:456216"/>
        <dbReference type="EC" id="2.7.2.3"/>
    </reaction>
</comment>
<feature type="binding site" evidence="8">
    <location>
        <position position="150"/>
    </location>
    <ligand>
        <name>substrate</name>
    </ligand>
</feature>
<organism evidence="10 11">
    <name type="scientific">Pedobacter vanadiisoli</name>
    <dbReference type="NCBI Taxonomy" id="1761975"/>
    <lineage>
        <taxon>Bacteria</taxon>
        <taxon>Pseudomonadati</taxon>
        <taxon>Bacteroidota</taxon>
        <taxon>Sphingobacteriia</taxon>
        <taxon>Sphingobacteriales</taxon>
        <taxon>Sphingobacteriaceae</taxon>
        <taxon>Pedobacter</taxon>
    </lineage>
</organism>
<feature type="binding site" evidence="8">
    <location>
        <position position="202"/>
    </location>
    <ligand>
        <name>ATP</name>
        <dbReference type="ChEBI" id="CHEBI:30616"/>
    </ligand>
</feature>
<feature type="binding site" evidence="8">
    <location>
        <begin position="58"/>
        <end position="61"/>
    </location>
    <ligand>
        <name>substrate</name>
    </ligand>
</feature>
<evidence type="ECO:0000313" key="10">
    <source>
        <dbReference type="EMBL" id="MFD2582218.1"/>
    </source>
</evidence>
<feature type="binding site" evidence="8">
    <location>
        <begin position="354"/>
        <end position="357"/>
    </location>
    <ligand>
        <name>ATP</name>
        <dbReference type="ChEBI" id="CHEBI:30616"/>
    </ligand>
</feature>
<comment type="pathway">
    <text evidence="8">Carbohydrate degradation; glycolysis; pyruvate from D-glyceraldehyde 3-phosphate: step 2/5.</text>
</comment>
<feature type="binding site" evidence="8">
    <location>
        <position position="293"/>
    </location>
    <ligand>
        <name>ATP</name>
        <dbReference type="ChEBI" id="CHEBI:30616"/>
    </ligand>
</feature>
<dbReference type="CDD" id="cd00318">
    <property type="entry name" value="Phosphoglycerate_kinase"/>
    <property type="match status" value="1"/>
</dbReference>
<comment type="caution">
    <text evidence="10">The sequence shown here is derived from an EMBL/GenBank/DDBJ whole genome shotgun (WGS) entry which is preliminary data.</text>
</comment>
<dbReference type="Gene3D" id="3.40.50.1260">
    <property type="entry name" value="Phosphoglycerate kinase, N-terminal domain"/>
    <property type="match status" value="2"/>
</dbReference>
<accession>A0ABW5MIX9</accession>
<keyword evidence="5 8" id="KW-0547">Nucleotide-binding</keyword>
<comment type="subunit">
    <text evidence="8">Monomer.</text>
</comment>
<dbReference type="InterPro" id="IPR001576">
    <property type="entry name" value="Phosphoglycerate_kinase"/>
</dbReference>
<dbReference type="Pfam" id="PF00162">
    <property type="entry name" value="PGK"/>
    <property type="match status" value="1"/>
</dbReference>